<comment type="caution">
    <text evidence="1">The sequence shown here is derived from an EMBL/GenBank/DDBJ whole genome shotgun (WGS) entry which is preliminary data.</text>
</comment>
<accession>A0ABW3M3U4</accession>
<organism evidence="1 2">
    <name type="scientific">Kibdelosporangium lantanae</name>
    <dbReference type="NCBI Taxonomy" id="1497396"/>
    <lineage>
        <taxon>Bacteria</taxon>
        <taxon>Bacillati</taxon>
        <taxon>Actinomycetota</taxon>
        <taxon>Actinomycetes</taxon>
        <taxon>Pseudonocardiales</taxon>
        <taxon>Pseudonocardiaceae</taxon>
        <taxon>Kibdelosporangium</taxon>
    </lineage>
</organism>
<dbReference type="EMBL" id="JBHTIS010000261">
    <property type="protein sequence ID" value="MFD1045302.1"/>
    <property type="molecule type" value="Genomic_DNA"/>
</dbReference>
<gene>
    <name evidence="1" type="ORF">ACFQ1S_06740</name>
</gene>
<keyword evidence="2" id="KW-1185">Reference proteome</keyword>
<dbReference type="Proteomes" id="UP001597045">
    <property type="component" value="Unassembled WGS sequence"/>
</dbReference>
<proteinExistence type="predicted"/>
<evidence type="ECO:0000313" key="2">
    <source>
        <dbReference type="Proteomes" id="UP001597045"/>
    </source>
</evidence>
<sequence length="147" mass="17248">MGRPHTMDTRRQLPDILTELETRAQLDHERHLATLEKETRRRQEWEAATATARLRFAEDIKIKALNDQVTAWDNATRIRAYCDALQSATPNDDTMEVAEWVQWARRHADMIDPLSHSSFHPNIPEPYPSDLKPYLDDWSPYGPDNYY</sequence>
<name>A0ABW3M3U4_9PSEU</name>
<protein>
    <submittedName>
        <fullName evidence="1">Uncharacterized protein</fullName>
    </submittedName>
</protein>
<evidence type="ECO:0000313" key="1">
    <source>
        <dbReference type="EMBL" id="MFD1045302.1"/>
    </source>
</evidence>
<reference evidence="2" key="1">
    <citation type="journal article" date="2019" name="Int. J. Syst. Evol. Microbiol.">
        <title>The Global Catalogue of Microorganisms (GCM) 10K type strain sequencing project: providing services to taxonomists for standard genome sequencing and annotation.</title>
        <authorList>
            <consortium name="The Broad Institute Genomics Platform"/>
            <consortium name="The Broad Institute Genome Sequencing Center for Infectious Disease"/>
            <person name="Wu L."/>
            <person name="Ma J."/>
        </authorList>
    </citation>
    <scope>NUCLEOTIDE SEQUENCE [LARGE SCALE GENOMIC DNA]</scope>
    <source>
        <strain evidence="2">JCM 31486</strain>
    </source>
</reference>